<dbReference type="EMBL" id="NFEZ01000004">
    <property type="protein sequence ID" value="PLT45249.1"/>
    <property type="molecule type" value="Genomic_DNA"/>
</dbReference>
<proteinExistence type="predicted"/>
<dbReference type="PANTHER" id="PTHR32182:SF0">
    <property type="entry name" value="DNA REPLICATION AND REPAIR PROTEIN RECF"/>
    <property type="match status" value="1"/>
</dbReference>
<keyword evidence="1" id="KW-0175">Coiled coil</keyword>
<organism evidence="2 3">
    <name type="scientific">Paenibacillus pasadenensis</name>
    <dbReference type="NCBI Taxonomy" id="217090"/>
    <lineage>
        <taxon>Bacteria</taxon>
        <taxon>Bacillati</taxon>
        <taxon>Bacillota</taxon>
        <taxon>Bacilli</taxon>
        <taxon>Bacillales</taxon>
        <taxon>Paenibacillaceae</taxon>
        <taxon>Paenibacillus</taxon>
    </lineage>
</organism>
<feature type="coiled-coil region" evidence="1">
    <location>
        <begin position="223"/>
        <end position="250"/>
    </location>
</feature>
<reference evidence="2 3" key="1">
    <citation type="submission" date="2017-05" db="EMBL/GenBank/DDBJ databases">
        <title>Functional genome analysis of Paenibacillus pasadenensis strain R16: insights on endophytic life style and antifungal activity.</title>
        <authorList>
            <person name="Passera A."/>
            <person name="Marcolungo L."/>
            <person name="Casati P."/>
            <person name="Brasca M."/>
            <person name="Quaglino F."/>
            <person name="Delledonne M."/>
        </authorList>
    </citation>
    <scope>NUCLEOTIDE SEQUENCE [LARGE SCALE GENOMIC DNA]</scope>
    <source>
        <strain evidence="2 3">R16</strain>
    </source>
</reference>
<dbReference type="Gene3D" id="3.40.50.300">
    <property type="entry name" value="P-loop containing nucleotide triphosphate hydrolases"/>
    <property type="match status" value="1"/>
</dbReference>
<feature type="coiled-coil region" evidence="1">
    <location>
        <begin position="304"/>
        <end position="361"/>
    </location>
</feature>
<evidence type="ECO:0000256" key="1">
    <source>
        <dbReference type="SAM" id="Coils"/>
    </source>
</evidence>
<dbReference type="GO" id="GO:0000731">
    <property type="term" value="P:DNA synthesis involved in DNA repair"/>
    <property type="evidence" value="ECO:0007669"/>
    <property type="project" value="TreeGrafter"/>
</dbReference>
<name>A0A2N5N4N6_9BACL</name>
<dbReference type="AlphaFoldDB" id="A0A2N5N4N6"/>
<gene>
    <name evidence="2" type="ORF">B8V81_3680</name>
</gene>
<dbReference type="InterPro" id="IPR027417">
    <property type="entry name" value="P-loop_NTPase"/>
</dbReference>
<dbReference type="Pfam" id="PF13555">
    <property type="entry name" value="AAA_29"/>
    <property type="match status" value="1"/>
</dbReference>
<accession>A0A2N5N4N6</accession>
<dbReference type="RefSeq" id="WP_084136711.1">
    <property type="nucleotide sequence ID" value="NZ_BIMM01000032.1"/>
</dbReference>
<sequence>MKRMTKLLLIHWHYFVHEMIEFDKVNFLTGKNASGKSTIMDALQLLLLADTSGSFFNKAASGRGNRTLSGYLRGELGDDENAGFKYLRDGRFTSYIAIEFYDEEKKKYFTAGCCFDTYSENDMQKLFFRFDGSIPSNALVVNRKPMDITALRAYIKESYTGHSYTTDVNRDFRNDLYGKLGGLRDRFGQLLKKAVSFNPDVDIQQFISEFVCDTQQTVDVSRMQENIRSYKRLEQEADVLKDRIALLDQIVTSHQSFVTHQQNEMLYSYLVDRARADIKTMDLEVEKKKAIEYTAQVFTLNGKLEVENERQIEMQEKRDILQAQYLNNEQTQTLKHLQGQIEEKELRKDELQKEYDRTSAMLTKSVASWRINLGGMIRKIDEIDISSLNPLLTTRIHDLVAEGQEFFVNFDTIGNSDAEAILSVGEDGLIRIAQTADAMRIESGGLVSRFSEEQQKIADERKILQTELQSLESGVYRFPRDVLDLKEAVSGRLRAKTGTSVKVVIVAEAAEIRNNRWRNVIEGYLHTQKFYLIVPPEHFDTALHVYDEIKRKRSIYGTGIVDIESIKKINPTADPGSLAEELDTNDANVRLFLDYTLGRVKKCDRVGDLRRHRTSITDEGMIYQNFVVRAMNPERWAKPAIGQGAIRQRLEDVRIEIAELTDKIGICSSIKTAFQLGSSLMSISTSEVGQIVSAAKNVGLIPEIERDITQLKHDLNSVDKSVVEALQERIRGLDQMLNKLREEIDGYKDHCSTIKERLRVCKDETIPKLSEELNAMEKQLSEKFEMEWLENTGVMRYERELLSRGNAIDIERAFPRELNRSTNAKTATWDELRNLRRQYNDMYLMGYNINDLHNEVYDNAWLELSDNKLPEYLSLIQDTRNKAFEQFQEDFLSRLQNNINDAKRQIDGLNNALSGSSFGEDTYRFRIIPKPEYKRYYDMIVDPMLLEGGYNLLSDQFNTKYKDEIAELFAIITNEGTGSKTQEREDYEKRVQAFTDYRTYLSFDLEVMNSEGESQRLSKTLGKKSGGETQTPFYIAVLASFTQLYRVGRDKIANTSRIILFDEAFSKMDGERIVRSVELLRQFNFQVVISAPPDKIGDIATLVDSNLLVLREGKQACVRKFDPRKLEDLEYE</sequence>
<dbReference type="Proteomes" id="UP000234789">
    <property type="component" value="Unassembled WGS sequence"/>
</dbReference>
<evidence type="ECO:0000313" key="3">
    <source>
        <dbReference type="Proteomes" id="UP000234789"/>
    </source>
</evidence>
<dbReference type="SUPFAM" id="SSF52540">
    <property type="entry name" value="P-loop containing nucleoside triphosphate hydrolases"/>
    <property type="match status" value="2"/>
</dbReference>
<dbReference type="Pfam" id="PF13558">
    <property type="entry name" value="SbcC_Walker_B"/>
    <property type="match status" value="1"/>
</dbReference>
<feature type="coiled-coil region" evidence="1">
    <location>
        <begin position="723"/>
        <end position="757"/>
    </location>
</feature>
<protein>
    <submittedName>
        <fullName evidence="2">Chromosome segregation protein SMC-like</fullName>
    </submittedName>
</protein>
<dbReference type="Gene3D" id="3.40.1140.10">
    <property type="match status" value="1"/>
</dbReference>
<dbReference type="GO" id="GO:0006302">
    <property type="term" value="P:double-strand break repair"/>
    <property type="evidence" value="ECO:0007669"/>
    <property type="project" value="TreeGrafter"/>
</dbReference>
<keyword evidence="3" id="KW-1185">Reference proteome</keyword>
<comment type="caution">
    <text evidence="2">The sequence shown here is derived from an EMBL/GenBank/DDBJ whole genome shotgun (WGS) entry which is preliminary data.</text>
</comment>
<dbReference type="OrthoDB" id="174137at2"/>
<evidence type="ECO:0000313" key="2">
    <source>
        <dbReference type="EMBL" id="PLT45249.1"/>
    </source>
</evidence>
<dbReference type="PANTHER" id="PTHR32182">
    <property type="entry name" value="DNA REPLICATION AND REPAIR PROTEIN RECF"/>
    <property type="match status" value="1"/>
</dbReference>